<evidence type="ECO:0000313" key="2">
    <source>
        <dbReference type="Proteomes" id="UP000011668"/>
    </source>
</evidence>
<comment type="caution">
    <text evidence="1">The sequence shown here is derived from an EMBL/GenBank/DDBJ whole genome shotgun (WGS) entry which is preliminary data.</text>
</comment>
<evidence type="ECO:0000313" key="1">
    <source>
        <dbReference type="EMBL" id="ELU37688.1"/>
    </source>
</evidence>
<dbReference type="EMBL" id="AFRT01002495">
    <property type="protein sequence ID" value="ELU37688.1"/>
    <property type="molecule type" value="Genomic_DNA"/>
</dbReference>
<protein>
    <submittedName>
        <fullName evidence="1">Uncharacterized protein</fullName>
    </submittedName>
</protein>
<dbReference type="Proteomes" id="UP000011668">
    <property type="component" value="Unassembled WGS sequence"/>
</dbReference>
<gene>
    <name evidence="1" type="ORF">AG1IA_08282</name>
</gene>
<name>L8WLI2_THACA</name>
<dbReference type="AlphaFoldDB" id="L8WLI2"/>
<proteinExistence type="predicted"/>
<organism evidence="1 2">
    <name type="scientific">Thanatephorus cucumeris (strain AG1-IA)</name>
    <name type="common">Rice sheath blight fungus</name>
    <name type="synonym">Rhizoctonia solani</name>
    <dbReference type="NCBI Taxonomy" id="983506"/>
    <lineage>
        <taxon>Eukaryota</taxon>
        <taxon>Fungi</taxon>
        <taxon>Dikarya</taxon>
        <taxon>Basidiomycota</taxon>
        <taxon>Agaricomycotina</taxon>
        <taxon>Agaricomycetes</taxon>
        <taxon>Cantharellales</taxon>
        <taxon>Ceratobasidiaceae</taxon>
        <taxon>Rhizoctonia</taxon>
        <taxon>Rhizoctonia solani AG-1</taxon>
    </lineage>
</organism>
<dbReference type="HOGENOM" id="CLU_2414812_0_0_1"/>
<reference evidence="1 2" key="1">
    <citation type="journal article" date="2013" name="Nat. Commun.">
        <title>The evolution and pathogenic mechanisms of the rice sheath blight pathogen.</title>
        <authorList>
            <person name="Zheng A."/>
            <person name="Lin R."/>
            <person name="Xu L."/>
            <person name="Qin P."/>
            <person name="Tang C."/>
            <person name="Ai P."/>
            <person name="Zhang D."/>
            <person name="Liu Y."/>
            <person name="Sun Z."/>
            <person name="Feng H."/>
            <person name="Wang Y."/>
            <person name="Chen Y."/>
            <person name="Liang X."/>
            <person name="Fu R."/>
            <person name="Li Q."/>
            <person name="Zhang J."/>
            <person name="Yu X."/>
            <person name="Xie Z."/>
            <person name="Ding L."/>
            <person name="Guan P."/>
            <person name="Tang J."/>
            <person name="Liang Y."/>
            <person name="Wang S."/>
            <person name="Deng Q."/>
            <person name="Li S."/>
            <person name="Zhu J."/>
            <person name="Wang L."/>
            <person name="Liu H."/>
            <person name="Li P."/>
        </authorList>
    </citation>
    <scope>NUCLEOTIDE SEQUENCE [LARGE SCALE GENOMIC DNA]</scope>
    <source>
        <strain evidence="2">AG-1 IA</strain>
    </source>
</reference>
<keyword evidence="2" id="KW-1185">Reference proteome</keyword>
<sequence length="92" mass="10890">MNRLVQAWVIATICYLTDFSTFSRHARAAVDDVTWMERANDEDETGRSRVWHLREKRNKMVESCMDKKNNMYNADRTVTSLLYEGNRNKSKI</sequence>
<accession>L8WLI2</accession>